<dbReference type="AlphaFoldDB" id="A0A316YCU8"/>
<dbReference type="PANTHER" id="PTHR42760">
    <property type="entry name" value="SHORT-CHAIN DEHYDROGENASES/REDUCTASES FAMILY MEMBER"/>
    <property type="match status" value="1"/>
</dbReference>
<dbReference type="STRING" id="215250.A0A316YCU8"/>
<dbReference type="PROSITE" id="PS00061">
    <property type="entry name" value="ADH_SHORT"/>
    <property type="match status" value="1"/>
</dbReference>
<comment type="similarity">
    <text evidence="1">Belongs to the short-chain dehydrogenases/reductases (SDR) family.</text>
</comment>
<dbReference type="InterPro" id="IPR002347">
    <property type="entry name" value="SDR_fam"/>
</dbReference>
<accession>A0A316YCU8</accession>
<dbReference type="PRINTS" id="PR00080">
    <property type="entry name" value="SDRFAMILY"/>
</dbReference>
<dbReference type="PANTHER" id="PTHR42760:SF124">
    <property type="entry name" value="SHORT-CHAIN DEHYDROGENASE_REDUCTASE"/>
    <property type="match status" value="1"/>
</dbReference>
<dbReference type="PRINTS" id="PR00081">
    <property type="entry name" value="GDHRDH"/>
</dbReference>
<dbReference type="FunFam" id="3.40.50.720:FF:000084">
    <property type="entry name" value="Short-chain dehydrogenase reductase"/>
    <property type="match status" value="1"/>
</dbReference>
<dbReference type="SUPFAM" id="SSF51735">
    <property type="entry name" value="NAD(P)-binding Rossmann-fold domains"/>
    <property type="match status" value="1"/>
</dbReference>
<dbReference type="RefSeq" id="XP_025374485.1">
    <property type="nucleotide sequence ID" value="XM_025525312.1"/>
</dbReference>
<evidence type="ECO:0000256" key="2">
    <source>
        <dbReference type="ARBA" id="ARBA00022857"/>
    </source>
</evidence>
<dbReference type="Proteomes" id="UP000245768">
    <property type="component" value="Unassembled WGS sequence"/>
</dbReference>
<evidence type="ECO:0000256" key="1">
    <source>
        <dbReference type="ARBA" id="ARBA00006484"/>
    </source>
</evidence>
<keyword evidence="4" id="KW-1185">Reference proteome</keyword>
<evidence type="ECO:0000313" key="4">
    <source>
        <dbReference type="Proteomes" id="UP000245768"/>
    </source>
</evidence>
<name>A0A316YCU8_9BASI</name>
<dbReference type="InterPro" id="IPR036291">
    <property type="entry name" value="NAD(P)-bd_dom_sf"/>
</dbReference>
<keyword evidence="2" id="KW-0521">NADP</keyword>
<dbReference type="InterPro" id="IPR020904">
    <property type="entry name" value="Sc_DH/Rdtase_CS"/>
</dbReference>
<proteinExistence type="inferred from homology"/>
<dbReference type="GO" id="GO:0016616">
    <property type="term" value="F:oxidoreductase activity, acting on the CH-OH group of donors, NAD or NADP as acceptor"/>
    <property type="evidence" value="ECO:0007669"/>
    <property type="project" value="TreeGrafter"/>
</dbReference>
<dbReference type="InParanoid" id="A0A316YCU8"/>
<evidence type="ECO:0000313" key="3">
    <source>
        <dbReference type="EMBL" id="PWN87287.1"/>
    </source>
</evidence>
<reference evidence="3 4" key="1">
    <citation type="journal article" date="2018" name="Mol. Biol. Evol.">
        <title>Broad Genomic Sampling Reveals a Smut Pathogenic Ancestry of the Fungal Clade Ustilaginomycotina.</title>
        <authorList>
            <person name="Kijpornyongpan T."/>
            <person name="Mondo S.J."/>
            <person name="Barry K."/>
            <person name="Sandor L."/>
            <person name="Lee J."/>
            <person name="Lipzen A."/>
            <person name="Pangilinan J."/>
            <person name="LaButti K."/>
            <person name="Hainaut M."/>
            <person name="Henrissat B."/>
            <person name="Grigoriev I.V."/>
            <person name="Spatafora J.W."/>
            <person name="Aime M.C."/>
        </authorList>
    </citation>
    <scope>NUCLEOTIDE SEQUENCE [LARGE SCALE GENOMIC DNA]</scope>
    <source>
        <strain evidence="3 4">MCA 4198</strain>
    </source>
</reference>
<sequence>MPAGINLLGLLSPPQSATLSICTMPAPYDLTGRTAIITGSSSGNGRAIAIALAEAGVNIVGVDLNPHQPKGFEEDQPQTIDLVRDIYKVQSAFVQGDAAKEETWEKVVAAALQLNGRIDILVNNAGILGKVGPLHECTLAQWNRIMDVNLTAVFLGVKAVMPTMLAQEARPGSTRGTVITIASNAAHHGAPDKAPYCTTKGALVSLNKALAVDYGRQGIKSITVSPGIIATALNAQELADPSKCVNYRSQTPWPRFGRVDEVGSAVLFFASDASDYCNGTDFNMDAGYIVA</sequence>
<protein>
    <submittedName>
        <fullName evidence="3">NAD(P)-binding protein</fullName>
    </submittedName>
</protein>
<dbReference type="GeneID" id="37047228"/>
<dbReference type="EMBL" id="KZ819640">
    <property type="protein sequence ID" value="PWN87287.1"/>
    <property type="molecule type" value="Genomic_DNA"/>
</dbReference>
<organism evidence="3 4">
    <name type="scientific">Acaromyces ingoldii</name>
    <dbReference type="NCBI Taxonomy" id="215250"/>
    <lineage>
        <taxon>Eukaryota</taxon>
        <taxon>Fungi</taxon>
        <taxon>Dikarya</taxon>
        <taxon>Basidiomycota</taxon>
        <taxon>Ustilaginomycotina</taxon>
        <taxon>Exobasidiomycetes</taxon>
        <taxon>Exobasidiales</taxon>
        <taxon>Cryptobasidiaceae</taxon>
        <taxon>Acaromyces</taxon>
    </lineage>
</organism>
<dbReference type="Pfam" id="PF13561">
    <property type="entry name" value="adh_short_C2"/>
    <property type="match status" value="1"/>
</dbReference>
<dbReference type="CDD" id="cd05233">
    <property type="entry name" value="SDR_c"/>
    <property type="match status" value="1"/>
</dbReference>
<dbReference type="Gene3D" id="3.40.50.720">
    <property type="entry name" value="NAD(P)-binding Rossmann-like Domain"/>
    <property type="match status" value="1"/>
</dbReference>
<gene>
    <name evidence="3" type="ORF">FA10DRAFT_304091</name>
</gene>
<dbReference type="OrthoDB" id="1888931at2759"/>